<keyword evidence="1" id="KW-0805">Transcription regulation</keyword>
<evidence type="ECO:0000256" key="2">
    <source>
        <dbReference type="ARBA" id="ARBA00023125"/>
    </source>
</evidence>
<feature type="domain" description="HTH araC/xylS-type" evidence="5">
    <location>
        <begin position="300"/>
        <end position="398"/>
    </location>
</feature>
<proteinExistence type="predicted"/>
<dbReference type="Pfam" id="PF12625">
    <property type="entry name" value="Arabinose_bd"/>
    <property type="match status" value="1"/>
</dbReference>
<dbReference type="PROSITE" id="PS01124">
    <property type="entry name" value="HTH_ARAC_FAMILY_2"/>
    <property type="match status" value="1"/>
</dbReference>
<dbReference type="Gene3D" id="1.10.10.60">
    <property type="entry name" value="Homeodomain-like"/>
    <property type="match status" value="1"/>
</dbReference>
<dbReference type="RefSeq" id="WP_379086937.1">
    <property type="nucleotide sequence ID" value="NZ_JBHTJO010000001.1"/>
</dbReference>
<sequence length="420" mass="45450">MDSASHWALPDLDYWCKAARSTGMESCFRRGTSGCAAVARDHERMQPTSHFAPTARKLSTVSPLGSTSLLCVAALAGIPAFVRDAFGESVLRRANQAALLDIEAIEDQDCFIPHITMTTFGEAVAKLAGEEFFGLTVAPFLSIANYGCWGEYILGAVTLGEALQRAIATVGFHSKGDVFSVVVADDVARVSYASAAKGQPGYQHVACGSAGAVLSICRMFLPSHWRPVRIELDIPKPRHPEIFEDIFQCPVVFDAPTVSVCVESHRLNNGPAHHAARRLITPEDLARARVECLNLTGLQDIVLQQIWSQVLAGQVSIESAARSINTSVRTLQRELNREGTDFRSLSNAMRNKRASELLRNTDATVTAISEALGYSDSAHFARAFRNATGMSPQEYRQRIATASPQRSADEDAAGSARASV</sequence>
<dbReference type="InterPro" id="IPR020449">
    <property type="entry name" value="Tscrpt_reg_AraC-type_HTH"/>
</dbReference>
<evidence type="ECO:0000256" key="3">
    <source>
        <dbReference type="ARBA" id="ARBA00023163"/>
    </source>
</evidence>
<evidence type="ECO:0000313" key="6">
    <source>
        <dbReference type="EMBL" id="MFD0986564.1"/>
    </source>
</evidence>
<evidence type="ECO:0000259" key="5">
    <source>
        <dbReference type="PROSITE" id="PS01124"/>
    </source>
</evidence>
<keyword evidence="3" id="KW-0804">Transcription</keyword>
<reference evidence="7" key="1">
    <citation type="journal article" date="2019" name="Int. J. Syst. Evol. Microbiol.">
        <title>The Global Catalogue of Microorganisms (GCM) 10K type strain sequencing project: providing services to taxonomists for standard genome sequencing and annotation.</title>
        <authorList>
            <consortium name="The Broad Institute Genomics Platform"/>
            <consortium name="The Broad Institute Genome Sequencing Center for Infectious Disease"/>
            <person name="Wu L."/>
            <person name="Ma J."/>
        </authorList>
    </citation>
    <scope>NUCLEOTIDE SEQUENCE [LARGE SCALE GENOMIC DNA]</scope>
    <source>
        <strain evidence="7">CCUG 61697</strain>
    </source>
</reference>
<evidence type="ECO:0000256" key="4">
    <source>
        <dbReference type="SAM" id="MobiDB-lite"/>
    </source>
</evidence>
<organism evidence="6 7">
    <name type="scientific">Methyloligella solikamskensis</name>
    <dbReference type="NCBI Taxonomy" id="1177756"/>
    <lineage>
        <taxon>Bacteria</taxon>
        <taxon>Pseudomonadati</taxon>
        <taxon>Pseudomonadota</taxon>
        <taxon>Alphaproteobacteria</taxon>
        <taxon>Hyphomicrobiales</taxon>
        <taxon>Hyphomicrobiaceae</taxon>
        <taxon>Methyloligella</taxon>
    </lineage>
</organism>
<keyword evidence="7" id="KW-1185">Reference proteome</keyword>
<dbReference type="EMBL" id="JBHTJO010000001">
    <property type="protein sequence ID" value="MFD0986564.1"/>
    <property type="molecule type" value="Genomic_DNA"/>
</dbReference>
<keyword evidence="2" id="KW-0238">DNA-binding</keyword>
<dbReference type="InterPro" id="IPR032687">
    <property type="entry name" value="AraC-type_N"/>
</dbReference>
<dbReference type="Pfam" id="PF12833">
    <property type="entry name" value="HTH_18"/>
    <property type="match status" value="1"/>
</dbReference>
<evidence type="ECO:0000313" key="7">
    <source>
        <dbReference type="Proteomes" id="UP001597102"/>
    </source>
</evidence>
<dbReference type="InterPro" id="IPR018060">
    <property type="entry name" value="HTH_AraC"/>
</dbReference>
<protein>
    <submittedName>
        <fullName evidence="6">AraC family transcriptional regulator ligand-binding domain-containing protein</fullName>
    </submittedName>
</protein>
<dbReference type="Proteomes" id="UP001597102">
    <property type="component" value="Unassembled WGS sequence"/>
</dbReference>
<evidence type="ECO:0000256" key="1">
    <source>
        <dbReference type="ARBA" id="ARBA00023015"/>
    </source>
</evidence>
<gene>
    <name evidence="6" type="ORF">ACFQ2F_05585</name>
</gene>
<dbReference type="InterPro" id="IPR009057">
    <property type="entry name" value="Homeodomain-like_sf"/>
</dbReference>
<dbReference type="PANTHER" id="PTHR47894:SF1">
    <property type="entry name" value="HTH-TYPE TRANSCRIPTIONAL REGULATOR VQSM"/>
    <property type="match status" value="1"/>
</dbReference>
<name>A0ABW3J927_9HYPH</name>
<dbReference type="PRINTS" id="PR00032">
    <property type="entry name" value="HTHARAC"/>
</dbReference>
<accession>A0ABW3J927</accession>
<dbReference type="SUPFAM" id="SSF46689">
    <property type="entry name" value="Homeodomain-like"/>
    <property type="match status" value="1"/>
</dbReference>
<dbReference type="PANTHER" id="PTHR47894">
    <property type="entry name" value="HTH-TYPE TRANSCRIPTIONAL REGULATOR GADX"/>
    <property type="match status" value="1"/>
</dbReference>
<dbReference type="SMART" id="SM00342">
    <property type="entry name" value="HTH_ARAC"/>
    <property type="match status" value="1"/>
</dbReference>
<comment type="caution">
    <text evidence="6">The sequence shown here is derived from an EMBL/GenBank/DDBJ whole genome shotgun (WGS) entry which is preliminary data.</text>
</comment>
<feature type="region of interest" description="Disordered" evidence="4">
    <location>
        <begin position="396"/>
        <end position="420"/>
    </location>
</feature>